<dbReference type="STRING" id="286115.A0A507DN25"/>
<evidence type="ECO:0000313" key="3">
    <source>
        <dbReference type="EMBL" id="TPX53119.1"/>
    </source>
</evidence>
<dbReference type="GO" id="GO:0000460">
    <property type="term" value="P:maturation of 5.8S rRNA"/>
    <property type="evidence" value="ECO:0007669"/>
    <property type="project" value="TreeGrafter"/>
</dbReference>
<dbReference type="SUPFAM" id="SSF52954">
    <property type="entry name" value="Class II aaRS ABD-related"/>
    <property type="match status" value="1"/>
</dbReference>
<dbReference type="PANTHER" id="PTHR22734:SF3">
    <property type="entry name" value="RIBOSOME PRODUCTION FACTOR 1"/>
    <property type="match status" value="1"/>
</dbReference>
<dbReference type="PANTHER" id="PTHR22734">
    <property type="entry name" value="U3 SMALL NUCLEOLAR RIBONUCLEOPROTEIN PROTEIN IMP4"/>
    <property type="match status" value="1"/>
</dbReference>
<dbReference type="InterPro" id="IPR007109">
    <property type="entry name" value="Brix"/>
</dbReference>
<protein>
    <recommendedName>
        <fullName evidence="1">Brix domain-containing protein</fullName>
    </recommendedName>
</protein>
<dbReference type="VEuPathDB" id="FungiDB:SeMB42_g00980"/>
<gene>
    <name evidence="2" type="ORF">SeLEV6574_g04127</name>
    <name evidence="3" type="ORF">SeMB42_g00980</name>
</gene>
<dbReference type="Proteomes" id="UP000320475">
    <property type="component" value="Unassembled WGS sequence"/>
</dbReference>
<name>A0A507DN25_9FUNG</name>
<dbReference type="PROSITE" id="PS50833">
    <property type="entry name" value="BRIX"/>
    <property type="match status" value="1"/>
</dbReference>
<dbReference type="SMART" id="SM00879">
    <property type="entry name" value="Brix"/>
    <property type="match status" value="1"/>
</dbReference>
<evidence type="ECO:0000313" key="4">
    <source>
        <dbReference type="Proteomes" id="UP000317494"/>
    </source>
</evidence>
<dbReference type="Pfam" id="PF04427">
    <property type="entry name" value="Brix"/>
    <property type="match status" value="1"/>
</dbReference>
<dbReference type="EMBL" id="QEAM01000157">
    <property type="protein sequence ID" value="TPX45044.1"/>
    <property type="molecule type" value="Genomic_DNA"/>
</dbReference>
<dbReference type="GO" id="GO:0042134">
    <property type="term" value="F:rRNA primary transcript binding"/>
    <property type="evidence" value="ECO:0007669"/>
    <property type="project" value="InterPro"/>
</dbReference>
<dbReference type="AlphaFoldDB" id="A0A507DN25"/>
<feature type="domain" description="Brix" evidence="1">
    <location>
        <begin position="98"/>
        <end position="281"/>
    </location>
</feature>
<proteinExistence type="predicted"/>
<keyword evidence="4" id="KW-1185">Reference proteome</keyword>
<comment type="caution">
    <text evidence="3">The sequence shown here is derived from an EMBL/GenBank/DDBJ whole genome shotgun (WGS) entry which is preliminary data.</text>
</comment>
<evidence type="ECO:0000259" key="1">
    <source>
        <dbReference type="PROSITE" id="PS50833"/>
    </source>
</evidence>
<dbReference type="OrthoDB" id="264354at2759"/>
<dbReference type="GO" id="GO:0005730">
    <property type="term" value="C:nucleolus"/>
    <property type="evidence" value="ECO:0007669"/>
    <property type="project" value="TreeGrafter"/>
</dbReference>
<evidence type="ECO:0000313" key="5">
    <source>
        <dbReference type="Proteomes" id="UP000320475"/>
    </source>
</evidence>
<evidence type="ECO:0000313" key="2">
    <source>
        <dbReference type="EMBL" id="TPX45044.1"/>
    </source>
</evidence>
<organism evidence="3 4">
    <name type="scientific">Synchytrium endobioticum</name>
    <dbReference type="NCBI Taxonomy" id="286115"/>
    <lineage>
        <taxon>Eukaryota</taxon>
        <taxon>Fungi</taxon>
        <taxon>Fungi incertae sedis</taxon>
        <taxon>Chytridiomycota</taxon>
        <taxon>Chytridiomycota incertae sedis</taxon>
        <taxon>Chytridiomycetes</taxon>
        <taxon>Synchytriales</taxon>
        <taxon>Synchytriaceae</taxon>
        <taxon>Synchytrium</taxon>
    </lineage>
</organism>
<dbReference type="Proteomes" id="UP000317494">
    <property type="component" value="Unassembled WGS sequence"/>
</dbReference>
<dbReference type="FunFam" id="3.40.50.10480:FF:000002">
    <property type="entry name" value="Ribosome production factor 1"/>
    <property type="match status" value="1"/>
</dbReference>
<dbReference type="EMBL" id="QEAN01000022">
    <property type="protein sequence ID" value="TPX53119.1"/>
    <property type="molecule type" value="Genomic_DNA"/>
</dbReference>
<dbReference type="GO" id="GO:0000470">
    <property type="term" value="P:maturation of LSU-rRNA"/>
    <property type="evidence" value="ECO:0007669"/>
    <property type="project" value="TreeGrafter"/>
</dbReference>
<reference evidence="4 5" key="1">
    <citation type="journal article" date="2019" name="Sci. Rep.">
        <title>Comparative genomics of chytrid fungi reveal insights into the obligate biotrophic and pathogenic lifestyle of Synchytrium endobioticum.</title>
        <authorList>
            <person name="van de Vossenberg B.T.L.H."/>
            <person name="Warris S."/>
            <person name="Nguyen H.D.T."/>
            <person name="van Gent-Pelzer M.P.E."/>
            <person name="Joly D.L."/>
            <person name="van de Geest H.C."/>
            <person name="Bonants P.J.M."/>
            <person name="Smith D.S."/>
            <person name="Levesque C.A."/>
            <person name="van der Lee T.A.J."/>
        </authorList>
    </citation>
    <scope>NUCLEOTIDE SEQUENCE [LARGE SCALE GENOMIC DNA]</scope>
    <source>
        <strain evidence="2 5">LEV6574</strain>
        <strain evidence="3 4">MB42</strain>
    </source>
</reference>
<dbReference type="GO" id="GO:0030687">
    <property type="term" value="C:preribosome, large subunit precursor"/>
    <property type="evidence" value="ECO:0007669"/>
    <property type="project" value="TreeGrafter"/>
</dbReference>
<dbReference type="InterPro" id="IPR044281">
    <property type="entry name" value="IMP4/RPF1"/>
</dbReference>
<sequence>MDRSDLPASMIKNKQKREEIHHKLKAERNRLKLQRRLALKKQEAQNPELKKERLEKNVPRTIENTREYDETIVGDDEEVFQEEGIDELASYFNGTAKPKIMVTTNRRATADMYEFVNELITIFPDAQFVKRESQFELKKVVEIAREREFTDMIVVHEDNKTPNGLMLIHLPDGPTAYFKLTSIKLNKEIAGHGRVAAHNPELILNNFSTRLGHTVGRMLAALFPHVPEFQYRQVATFHNQRDFIFFRRHRYIFQDGKRVDLQEVGPRFTLKLQWLQKGTFDTKYGDYEWVFKPKMQTSRRRFFL</sequence>
<accession>A0A507DN25</accession>
<dbReference type="Gene3D" id="3.40.50.10480">
    <property type="entry name" value="Probable brix-domain ribosomal biogenesis protein"/>
    <property type="match status" value="1"/>
</dbReference>